<protein>
    <recommendedName>
        <fullName evidence="2">DUF5666 domain-containing protein</fullName>
    </recommendedName>
</protein>
<feature type="domain" description="DUF5666" evidence="2">
    <location>
        <begin position="437"/>
        <end position="488"/>
    </location>
</feature>
<organism evidence="3">
    <name type="scientific">Caldilinea aerophila</name>
    <dbReference type="NCBI Taxonomy" id="133453"/>
    <lineage>
        <taxon>Bacteria</taxon>
        <taxon>Bacillati</taxon>
        <taxon>Chloroflexota</taxon>
        <taxon>Caldilineae</taxon>
        <taxon>Caldilineales</taxon>
        <taxon>Caldilineaceae</taxon>
        <taxon>Caldilinea</taxon>
    </lineage>
</organism>
<proteinExistence type="predicted"/>
<comment type="caution">
    <text evidence="3">The sequence shown here is derived from an EMBL/GenBank/DDBJ whole genome shotgun (WGS) entry which is preliminary data.</text>
</comment>
<evidence type="ECO:0000313" key="3">
    <source>
        <dbReference type="EMBL" id="HDX33305.1"/>
    </source>
</evidence>
<dbReference type="InterPro" id="IPR043724">
    <property type="entry name" value="DUF5666"/>
</dbReference>
<reference evidence="3" key="1">
    <citation type="journal article" date="2020" name="mSystems">
        <title>Genome- and Community-Level Interaction Insights into Carbon Utilization and Element Cycling Functions of Hydrothermarchaeota in Hydrothermal Sediment.</title>
        <authorList>
            <person name="Zhou Z."/>
            <person name="Liu Y."/>
            <person name="Xu W."/>
            <person name="Pan J."/>
            <person name="Luo Z.H."/>
            <person name="Li M."/>
        </authorList>
    </citation>
    <scope>NUCLEOTIDE SEQUENCE [LARGE SCALE GENOMIC DNA]</scope>
    <source>
        <strain evidence="3">SpSt-289</strain>
    </source>
</reference>
<feature type="domain" description="DUF5666" evidence="2">
    <location>
        <begin position="287"/>
        <end position="346"/>
    </location>
</feature>
<evidence type="ECO:0000259" key="2">
    <source>
        <dbReference type="Pfam" id="PF18914"/>
    </source>
</evidence>
<feature type="domain" description="DUF5666" evidence="2">
    <location>
        <begin position="39"/>
        <end position="98"/>
    </location>
</feature>
<gene>
    <name evidence="3" type="ORF">ENQ20_17735</name>
</gene>
<dbReference type="AlphaFoldDB" id="A0A7C1JSA1"/>
<dbReference type="Pfam" id="PF18914">
    <property type="entry name" value="DUF5666"/>
    <property type="match status" value="6"/>
</dbReference>
<dbReference type="EMBL" id="DSMG01000185">
    <property type="protein sequence ID" value="HDX33305.1"/>
    <property type="molecule type" value="Genomic_DNA"/>
</dbReference>
<feature type="domain" description="DUF5666" evidence="2">
    <location>
        <begin position="360"/>
        <end position="419"/>
    </location>
</feature>
<feature type="compositionally biased region" description="Pro residues" evidence="1">
    <location>
        <begin position="191"/>
        <end position="200"/>
    </location>
</feature>
<feature type="region of interest" description="Disordered" evidence="1">
    <location>
        <begin position="179"/>
        <end position="201"/>
    </location>
</feature>
<accession>A0A7C1JSA1</accession>
<name>A0A7C1JSA1_9CHLR</name>
<feature type="domain" description="DUF5666" evidence="2">
    <location>
        <begin position="206"/>
        <end position="255"/>
    </location>
</feature>
<evidence type="ECO:0000256" key="1">
    <source>
        <dbReference type="SAM" id="MobiDB-lite"/>
    </source>
</evidence>
<feature type="domain" description="DUF5666" evidence="2">
    <location>
        <begin position="525"/>
        <end position="574"/>
    </location>
</feature>
<sequence length="590" mass="63920">MFGSSRRIPRIWIIATILFVALSALWWSHTAQATGQELKGRIEAMPAGGLLGEWVIAGRTFLVTEATRIREDKGPVRVGVCVEVEYTGDAAPFLAKKIATKSDDDCDDGLPPSEREAFGIVQSKPAHGLIGTWTIGGVAYQTYPGTQFKQRHGPLVVGACAKVHFSGTEEPFRVREMESRPLSDCGGNGTVPPPPPPPGPQIERFGRIDSFPEGLIGEWVVDGVRYTATSATEFKQKNGAFAVGVCVKLHAFLSTDPPTLREIETERDHQCNNSGDDNIIGQGELFGEVQSFPDGLIGEWNIAGITFVADSATKFEQKHGAFAVGVLVKVKFVIRLDGTFYAREIETKSGVHLGRGHAFGIIESMPEGRIGVWTISGVEYQVTEQTRLREKHGALQVGAKVRVKYVVDANGQRTALKIETTRSNGGASRPNHFKTFGFVDQMPPDGLIGQWTINNALFIADARTKFKENNGLLGVGAYVSVEYQIINGQRIIHELETKVPPGAGTLLKLARIEARPEVAAAAADGSEVWRIGGVDYLVTPATDIDDLESGLEVGDLALVNSYEEADGTLVATEVRGVNISSRIYLPTVNR</sequence>